<protein>
    <submittedName>
        <fullName evidence="1">Uncharacterized protein</fullName>
    </submittedName>
</protein>
<keyword evidence="2" id="KW-1185">Reference proteome</keyword>
<comment type="caution">
    <text evidence="1">The sequence shown here is derived from an EMBL/GenBank/DDBJ whole genome shotgun (WGS) entry which is preliminary data.</text>
</comment>
<proteinExistence type="predicted"/>
<dbReference type="AlphaFoldDB" id="A0A317KX54"/>
<dbReference type="Proteomes" id="UP000245624">
    <property type="component" value="Unassembled WGS sequence"/>
</dbReference>
<dbReference type="InterPro" id="IPR025555">
    <property type="entry name" value="YppG"/>
</dbReference>
<dbReference type="Pfam" id="PF14179">
    <property type="entry name" value="YppG"/>
    <property type="match status" value="1"/>
</dbReference>
<sequence length="120" mass="13973">MEKWGNSMYNWQNQQHSTYYPNYYGATPFQSVPNTSQNSYTPYQFYQKPLLPVPQQNNSQMPPFSFGKQTNPMLSYFQDKNGEMDFDKIFKTVNQLANTYQQVSPLVKNVGSIVKSFKGL</sequence>
<accession>A0A317KX54</accession>
<dbReference type="EMBL" id="QGTD01000011">
    <property type="protein sequence ID" value="PWU68055.1"/>
    <property type="molecule type" value="Genomic_DNA"/>
</dbReference>
<organism evidence="1 2">
    <name type="scientific">Gracilibacillus dipsosauri</name>
    <dbReference type="NCBI Taxonomy" id="178340"/>
    <lineage>
        <taxon>Bacteria</taxon>
        <taxon>Bacillati</taxon>
        <taxon>Bacillota</taxon>
        <taxon>Bacilli</taxon>
        <taxon>Bacillales</taxon>
        <taxon>Bacillaceae</taxon>
        <taxon>Gracilibacillus</taxon>
    </lineage>
</organism>
<evidence type="ECO:0000313" key="2">
    <source>
        <dbReference type="Proteomes" id="UP000245624"/>
    </source>
</evidence>
<reference evidence="1 2" key="1">
    <citation type="submission" date="2018-05" db="EMBL/GenBank/DDBJ databases">
        <title>Genomic analysis of Gracilibacillus dipsosauri DD1 reveals novel features of a salt-tolerant amylase.</title>
        <authorList>
            <person name="Deutch C.E."/>
            <person name="Yang S."/>
        </authorList>
    </citation>
    <scope>NUCLEOTIDE SEQUENCE [LARGE SCALE GENOMIC DNA]</scope>
    <source>
        <strain evidence="1 2">DD1</strain>
    </source>
</reference>
<dbReference type="OrthoDB" id="2456726at2"/>
<evidence type="ECO:0000313" key="1">
    <source>
        <dbReference type="EMBL" id="PWU68055.1"/>
    </source>
</evidence>
<gene>
    <name evidence="1" type="ORF">DLJ74_13250</name>
</gene>
<name>A0A317KX54_9BACI</name>